<keyword evidence="1" id="KW-1133">Transmembrane helix</keyword>
<name>A0A919QAW6_9ACTN</name>
<comment type="caution">
    <text evidence="4">The sequence shown here is derived from an EMBL/GenBank/DDBJ whole genome shotgun (WGS) entry which is preliminary data.</text>
</comment>
<feature type="signal peptide" evidence="2">
    <location>
        <begin position="1"/>
        <end position="37"/>
    </location>
</feature>
<accession>A0A919QAW6</accession>
<evidence type="ECO:0000256" key="2">
    <source>
        <dbReference type="SAM" id="SignalP"/>
    </source>
</evidence>
<dbReference type="RefSeq" id="WP_204042178.1">
    <property type="nucleotide sequence ID" value="NZ_BOOA01000029.1"/>
</dbReference>
<gene>
    <name evidence="4" type="ORF">Aph01nite_37610</name>
</gene>
<dbReference type="InterPro" id="IPR013783">
    <property type="entry name" value="Ig-like_fold"/>
</dbReference>
<dbReference type="AlphaFoldDB" id="A0A919QAW6"/>
<keyword evidence="1" id="KW-0812">Transmembrane</keyword>
<evidence type="ECO:0000313" key="4">
    <source>
        <dbReference type="EMBL" id="GIH25451.1"/>
    </source>
</evidence>
<organism evidence="4 5">
    <name type="scientific">Acrocarpospora phusangensis</name>
    <dbReference type="NCBI Taxonomy" id="1070424"/>
    <lineage>
        <taxon>Bacteria</taxon>
        <taxon>Bacillati</taxon>
        <taxon>Actinomycetota</taxon>
        <taxon>Actinomycetes</taxon>
        <taxon>Streptosporangiales</taxon>
        <taxon>Streptosporangiaceae</taxon>
        <taxon>Acrocarpospora</taxon>
    </lineage>
</organism>
<protein>
    <recommendedName>
        <fullName evidence="3">DUF11 domain-containing protein</fullName>
    </recommendedName>
</protein>
<evidence type="ECO:0000313" key="5">
    <source>
        <dbReference type="Proteomes" id="UP000640052"/>
    </source>
</evidence>
<keyword evidence="1" id="KW-0472">Membrane</keyword>
<dbReference type="Proteomes" id="UP000640052">
    <property type="component" value="Unassembled WGS sequence"/>
</dbReference>
<keyword evidence="5" id="KW-1185">Reference proteome</keyword>
<sequence length="218" mass="22718">MVFRDSCVRRAGRISRAHAAAAIALLAAQSWSGTAHASVTPKPKPSPKPPALNIAIDNGHTSVRQGDRLTYTIKIANTGAAATPVLRVFQALVPGLELISSTPAGTVTAKNIEWNKSLAAGEKAEFNVTAEVGELEAQLQRLTVVACAADKSSERSIVCAAHSDRVPAAGGPVQSQVPGTSASEWYIAVGGLGLLVATGVFVGWRLRRRKPARAPMAP</sequence>
<feature type="chain" id="PRO_5037265817" description="DUF11 domain-containing protein" evidence="2">
    <location>
        <begin position="38"/>
        <end position="218"/>
    </location>
</feature>
<feature type="transmembrane region" description="Helical" evidence="1">
    <location>
        <begin position="185"/>
        <end position="206"/>
    </location>
</feature>
<dbReference type="EMBL" id="BOOA01000029">
    <property type="protein sequence ID" value="GIH25451.1"/>
    <property type="molecule type" value="Genomic_DNA"/>
</dbReference>
<dbReference type="Pfam" id="PF01345">
    <property type="entry name" value="DUF11"/>
    <property type="match status" value="1"/>
</dbReference>
<reference evidence="4" key="1">
    <citation type="submission" date="2021-01" db="EMBL/GenBank/DDBJ databases">
        <title>Whole genome shotgun sequence of Acrocarpospora phusangensis NBRC 108782.</title>
        <authorList>
            <person name="Komaki H."/>
            <person name="Tamura T."/>
        </authorList>
    </citation>
    <scope>NUCLEOTIDE SEQUENCE</scope>
    <source>
        <strain evidence="4">NBRC 108782</strain>
    </source>
</reference>
<dbReference type="GO" id="GO:0005975">
    <property type="term" value="P:carbohydrate metabolic process"/>
    <property type="evidence" value="ECO:0007669"/>
    <property type="project" value="UniProtKB-ARBA"/>
</dbReference>
<proteinExistence type="predicted"/>
<dbReference type="Gene3D" id="2.60.40.10">
    <property type="entry name" value="Immunoglobulins"/>
    <property type="match status" value="1"/>
</dbReference>
<evidence type="ECO:0000259" key="3">
    <source>
        <dbReference type="Pfam" id="PF01345"/>
    </source>
</evidence>
<dbReference type="InterPro" id="IPR001434">
    <property type="entry name" value="OmcB-like_DUF11"/>
</dbReference>
<keyword evidence="2" id="KW-0732">Signal</keyword>
<evidence type="ECO:0000256" key="1">
    <source>
        <dbReference type="SAM" id="Phobius"/>
    </source>
</evidence>
<feature type="domain" description="DUF11" evidence="3">
    <location>
        <begin position="54"/>
        <end position="144"/>
    </location>
</feature>